<evidence type="ECO:0000256" key="2">
    <source>
        <dbReference type="SAM" id="SignalP"/>
    </source>
</evidence>
<dbReference type="GO" id="GO:0055085">
    <property type="term" value="P:transmembrane transport"/>
    <property type="evidence" value="ECO:0007669"/>
    <property type="project" value="TreeGrafter"/>
</dbReference>
<dbReference type="InterPro" id="IPR005618">
    <property type="entry name" value="OMPW"/>
</dbReference>
<keyword evidence="2" id="KW-0732">Signal</keyword>
<dbReference type="OrthoDB" id="9807574at2"/>
<dbReference type="Proteomes" id="UP000037660">
    <property type="component" value="Unassembled WGS sequence"/>
</dbReference>
<dbReference type="PANTHER" id="PTHR36920:SF1">
    <property type="entry name" value="OUTER MEMBRANE PROTEIN W"/>
    <property type="match status" value="1"/>
</dbReference>
<dbReference type="Gene3D" id="2.40.160.20">
    <property type="match status" value="1"/>
</dbReference>
<name>A0A0K8P5W3_PISS1</name>
<dbReference type="PANTHER" id="PTHR36920">
    <property type="match status" value="1"/>
</dbReference>
<reference evidence="3 4" key="2">
    <citation type="journal article" date="2016" name="Science">
        <title>A bacterium that degrades and assimilates poly(ethylene terephthalate).</title>
        <authorList>
            <person name="Yoshida S."/>
            <person name="Hiraga K."/>
            <person name="Takehana T."/>
            <person name="Taniguchi I."/>
            <person name="Yamaji H."/>
            <person name="Maeda Y."/>
            <person name="Toyohara K."/>
            <person name="Miyamoto K."/>
            <person name="Kimura Y."/>
            <person name="Oda K."/>
        </authorList>
    </citation>
    <scope>NUCLEOTIDE SEQUENCE [LARGE SCALE GENOMIC DNA]</scope>
    <source>
        <strain evidence="4">NBRC 110686 / TISTR 2288 / 201-F6</strain>
    </source>
</reference>
<dbReference type="STRING" id="1547922.ISF6_3535"/>
<dbReference type="AlphaFoldDB" id="A0A0K8P5W3"/>
<feature type="chain" id="PRO_5005513744" evidence="2">
    <location>
        <begin position="33"/>
        <end position="213"/>
    </location>
</feature>
<proteinExistence type="predicted"/>
<evidence type="ECO:0000256" key="1">
    <source>
        <dbReference type="ARBA" id="ARBA00004442"/>
    </source>
</evidence>
<dbReference type="GO" id="GO:0009279">
    <property type="term" value="C:cell outer membrane"/>
    <property type="evidence" value="ECO:0007669"/>
    <property type="project" value="UniProtKB-SubCell"/>
</dbReference>
<organism evidence="3 4">
    <name type="scientific">Piscinibacter sakaiensis</name>
    <name type="common">Ideonella sakaiensis</name>
    <dbReference type="NCBI Taxonomy" id="1547922"/>
    <lineage>
        <taxon>Bacteria</taxon>
        <taxon>Pseudomonadati</taxon>
        <taxon>Pseudomonadota</taxon>
        <taxon>Betaproteobacteria</taxon>
        <taxon>Burkholderiales</taxon>
        <taxon>Sphaerotilaceae</taxon>
        <taxon>Piscinibacter</taxon>
    </lineage>
</organism>
<dbReference type="RefSeq" id="WP_054021514.1">
    <property type="nucleotide sequence ID" value="NZ_BBYR01000051.1"/>
</dbReference>
<dbReference type="SUPFAM" id="SSF56925">
    <property type="entry name" value="OMPA-like"/>
    <property type="match status" value="1"/>
</dbReference>
<accession>A0A0K8P5W3</accession>
<dbReference type="InterPro" id="IPR011250">
    <property type="entry name" value="OMP/PagP_B-barrel"/>
</dbReference>
<evidence type="ECO:0000313" key="3">
    <source>
        <dbReference type="EMBL" id="GAP37590.1"/>
    </source>
</evidence>
<evidence type="ECO:0000313" key="4">
    <source>
        <dbReference type="Proteomes" id="UP000037660"/>
    </source>
</evidence>
<comment type="caution">
    <text evidence="3">The sequence shown here is derived from an EMBL/GenBank/DDBJ whole genome shotgun (WGS) entry which is preliminary data.</text>
</comment>
<dbReference type="Pfam" id="PF03922">
    <property type="entry name" value="OmpW"/>
    <property type="match status" value="1"/>
</dbReference>
<gene>
    <name evidence="3" type="ORF">ISF6_3535</name>
</gene>
<protein>
    <submittedName>
        <fullName evidence="3">Outer membrane protein W</fullName>
    </submittedName>
</protein>
<feature type="signal peptide" evidence="2">
    <location>
        <begin position="1"/>
        <end position="32"/>
    </location>
</feature>
<keyword evidence="4" id="KW-1185">Reference proteome</keyword>
<reference evidence="4" key="1">
    <citation type="submission" date="2015-07" db="EMBL/GenBank/DDBJ databases">
        <title>Discovery of a poly(ethylene terephthalate assimilation.</title>
        <authorList>
            <person name="Yoshida S."/>
            <person name="Hiraga K."/>
            <person name="Takehana T."/>
            <person name="Taniguchi I."/>
            <person name="Yamaji H."/>
            <person name="Maeda Y."/>
            <person name="Toyohara K."/>
            <person name="Miyamoto K."/>
            <person name="Kimura Y."/>
            <person name="Oda K."/>
        </authorList>
    </citation>
    <scope>NUCLEOTIDE SEQUENCE [LARGE SCALE GENOMIC DNA]</scope>
    <source>
        <strain evidence="4">NBRC 110686 / TISTR 2288 / 201-F6</strain>
    </source>
</reference>
<dbReference type="EMBL" id="BBYR01000051">
    <property type="protein sequence ID" value="GAP37590.1"/>
    <property type="molecule type" value="Genomic_DNA"/>
</dbReference>
<sequence>MPSLPSSRSPSRVFLAVLALAAGAALPLAASAQDSGAWIVRARALHLDSANKDSTGLNLSINNKVFPEVDISYFFTPNLAAELILTYPQKQDLSSNGTRIGTLKHLPPTLTLQYHVTGLPSARPYVGAGINYTRFSSVNFDPAVRTALGPSIEKSSVGLAAQVGVDIPVGGGWLFNADVKKVYLRTDVRSFGATAGTFKIDPVLFSLGIGKRF</sequence>
<comment type="subcellular location">
    <subcellularLocation>
        <location evidence="1">Cell outer membrane</location>
    </subcellularLocation>
</comment>